<protein>
    <submittedName>
        <fullName evidence="1">Uncharacterized protein</fullName>
    </submittedName>
</protein>
<dbReference type="InterPro" id="IPR029044">
    <property type="entry name" value="Nucleotide-diphossugar_trans"/>
</dbReference>
<sequence>FTTEHVSLVVRPVLENRAVMCVGARQRYGGLPRLFIKIDPLLAIGGERAMRRFVFESIPERFIQGFAVETSLNYYCLKKKLKVLYPELKDLTVVIKEKKWGFLKGFKNRMKMFWQLFKIRVLILTNRKEFK</sequence>
<gene>
    <name evidence="1" type="ORF">S06H3_09614</name>
</gene>
<dbReference type="EMBL" id="BARV01004278">
    <property type="protein sequence ID" value="GAI16975.1"/>
    <property type="molecule type" value="Genomic_DNA"/>
</dbReference>
<feature type="non-terminal residue" evidence="1">
    <location>
        <position position="1"/>
    </location>
</feature>
<dbReference type="AlphaFoldDB" id="X1MQN1"/>
<reference evidence="1" key="1">
    <citation type="journal article" date="2014" name="Front. Microbiol.">
        <title>High frequency of phylogenetically diverse reductive dehalogenase-homologous genes in deep subseafloor sedimentary metagenomes.</title>
        <authorList>
            <person name="Kawai M."/>
            <person name="Futagami T."/>
            <person name="Toyoda A."/>
            <person name="Takaki Y."/>
            <person name="Nishi S."/>
            <person name="Hori S."/>
            <person name="Arai W."/>
            <person name="Tsubouchi T."/>
            <person name="Morono Y."/>
            <person name="Uchiyama I."/>
            <person name="Ito T."/>
            <person name="Fujiyama A."/>
            <person name="Inagaki F."/>
            <person name="Takami H."/>
        </authorList>
    </citation>
    <scope>NUCLEOTIDE SEQUENCE</scope>
    <source>
        <strain evidence="1">Expedition CK06-06</strain>
    </source>
</reference>
<proteinExistence type="predicted"/>
<dbReference type="Gene3D" id="3.90.550.10">
    <property type="entry name" value="Spore Coat Polysaccharide Biosynthesis Protein SpsA, Chain A"/>
    <property type="match status" value="1"/>
</dbReference>
<accession>X1MQN1</accession>
<evidence type="ECO:0000313" key="1">
    <source>
        <dbReference type="EMBL" id="GAI16975.1"/>
    </source>
</evidence>
<name>X1MQN1_9ZZZZ</name>
<comment type="caution">
    <text evidence="1">The sequence shown here is derived from an EMBL/GenBank/DDBJ whole genome shotgun (WGS) entry which is preliminary data.</text>
</comment>
<organism evidence="1">
    <name type="scientific">marine sediment metagenome</name>
    <dbReference type="NCBI Taxonomy" id="412755"/>
    <lineage>
        <taxon>unclassified sequences</taxon>
        <taxon>metagenomes</taxon>
        <taxon>ecological metagenomes</taxon>
    </lineage>
</organism>